<reference evidence="2" key="1">
    <citation type="submission" date="2016-06" db="EMBL/GenBank/DDBJ databases">
        <title>NZP2037 Pacbio-Illumina hybrid assembly.</title>
        <authorList>
            <person name="Ramsay J.P."/>
        </authorList>
    </citation>
    <scope>NUCLEOTIDE SEQUENCE [LARGE SCALE GENOMIC DNA]</scope>
    <source>
        <strain evidence="2">R7ANS::ICEMlSym2042</strain>
    </source>
</reference>
<proteinExistence type="predicted"/>
<name>A0A1A5ICQ6_RHILI</name>
<dbReference type="GeneID" id="66684491"/>
<accession>A0A1A5ICQ6</accession>
<protein>
    <submittedName>
        <fullName evidence="1">Uncharacterized protein</fullName>
    </submittedName>
</protein>
<evidence type="ECO:0000313" key="1">
    <source>
        <dbReference type="EMBL" id="OBP76572.1"/>
    </source>
</evidence>
<evidence type="ECO:0000313" key="2">
    <source>
        <dbReference type="Proteomes" id="UP000093748"/>
    </source>
</evidence>
<dbReference type="AlphaFoldDB" id="A0A1A5ICQ6"/>
<dbReference type="OrthoDB" id="9992515at2"/>
<comment type="caution">
    <text evidence="1">The sequence shown here is derived from an EMBL/GenBank/DDBJ whole genome shotgun (WGS) entry which is preliminary data.</text>
</comment>
<organism evidence="1 2">
    <name type="scientific">Rhizobium loti</name>
    <name type="common">Mesorhizobium loti</name>
    <dbReference type="NCBI Taxonomy" id="381"/>
    <lineage>
        <taxon>Bacteria</taxon>
        <taxon>Pseudomonadati</taxon>
        <taxon>Pseudomonadota</taxon>
        <taxon>Alphaproteobacteria</taxon>
        <taxon>Hyphomicrobiales</taxon>
        <taxon>Phyllobacteriaceae</taxon>
        <taxon>Mesorhizobium</taxon>
    </lineage>
</organism>
<sequence length="123" mass="14282">MSSVGSRVIKIDDVWSAQLRFIVPLEDADDRRKRWIGDARRPGVALEGTPARPDTQKFRFILTRQGRDYRSYETAAELMEGCRRYLSTKKLDQLATQVAGILRNEFVEERFLEPETKGTPHWL</sequence>
<dbReference type="Proteomes" id="UP000093748">
    <property type="component" value="Unassembled WGS sequence"/>
</dbReference>
<dbReference type="RefSeq" id="WP_032929961.1">
    <property type="nucleotide sequence ID" value="NZ_LZTH01000045.1"/>
</dbReference>
<gene>
    <name evidence="1" type="ORF">BAE39_10675</name>
</gene>
<dbReference type="EMBL" id="LZTJ01000012">
    <property type="protein sequence ID" value="OBP76572.1"/>
    <property type="molecule type" value="Genomic_DNA"/>
</dbReference>